<evidence type="ECO:0000259" key="2">
    <source>
        <dbReference type="Pfam" id="PF13298"/>
    </source>
</evidence>
<sequence>MADQNHLEKYREKRDFEKTPEPFTSEKVSDKPRFVVQKHDASKLHYDFRLEVNGVLKSWAIPKGPSTDPSQKRLAVPTEDHPVDYIDFEGIIPEGNYGAGTVIVWDTGTYRNLNKKNDHEIDIEESINNGHVDIWLEGHKLKGGYALIHTGKGNRKFWLLLKKKDENAVTDKDILIDRPESVLSGRTIDNII</sequence>
<name>A0A2A2H1C8_METBR</name>
<dbReference type="Pfam" id="PF13298">
    <property type="entry name" value="LigD_N"/>
    <property type="match status" value="1"/>
</dbReference>
<gene>
    <name evidence="3" type="ORF">ASJ80_07375</name>
</gene>
<evidence type="ECO:0000313" key="4">
    <source>
        <dbReference type="Proteomes" id="UP000217784"/>
    </source>
</evidence>
<organism evidence="3 4">
    <name type="scientific">Methanobacterium bryantii</name>
    <dbReference type="NCBI Taxonomy" id="2161"/>
    <lineage>
        <taxon>Archaea</taxon>
        <taxon>Methanobacteriati</taxon>
        <taxon>Methanobacteriota</taxon>
        <taxon>Methanomada group</taxon>
        <taxon>Methanobacteria</taxon>
        <taxon>Methanobacteriales</taxon>
        <taxon>Methanobacteriaceae</taxon>
        <taxon>Methanobacterium</taxon>
    </lineage>
</organism>
<feature type="compositionally biased region" description="Basic and acidic residues" evidence="1">
    <location>
        <begin position="1"/>
        <end position="20"/>
    </location>
</feature>
<dbReference type="PANTHER" id="PTHR39465:SF1">
    <property type="entry name" value="DNA LIGASE D 3'-PHOSPHOESTERASE DOMAIN-CONTAINING PROTEIN"/>
    <property type="match status" value="1"/>
</dbReference>
<dbReference type="Proteomes" id="UP000217784">
    <property type="component" value="Unassembled WGS sequence"/>
</dbReference>
<keyword evidence="3" id="KW-0436">Ligase</keyword>
<accession>A0A2A2H1C8</accession>
<proteinExistence type="predicted"/>
<dbReference type="EMBL" id="LMVM01000040">
    <property type="protein sequence ID" value="PAV03083.1"/>
    <property type="molecule type" value="Genomic_DNA"/>
</dbReference>
<dbReference type="OrthoDB" id="8456at2157"/>
<comment type="caution">
    <text evidence="3">The sequence shown here is derived from an EMBL/GenBank/DDBJ whole genome shotgun (WGS) entry which is preliminary data.</text>
</comment>
<dbReference type="NCBIfam" id="TIGR02777">
    <property type="entry name" value="LigD_PE_dom"/>
    <property type="match status" value="1"/>
</dbReference>
<feature type="domain" description="DNA ligase D 3'-phosphoesterase" evidence="2">
    <location>
        <begin position="37"/>
        <end position="148"/>
    </location>
</feature>
<evidence type="ECO:0000256" key="1">
    <source>
        <dbReference type="SAM" id="MobiDB-lite"/>
    </source>
</evidence>
<dbReference type="PANTHER" id="PTHR39465">
    <property type="entry name" value="DNA LIGASE D, 3'-PHOSPHOESTERASE DOMAIN"/>
    <property type="match status" value="1"/>
</dbReference>
<protein>
    <submittedName>
        <fullName evidence="3">DNA ligase</fullName>
    </submittedName>
</protein>
<evidence type="ECO:0000313" key="3">
    <source>
        <dbReference type="EMBL" id="PAV03083.1"/>
    </source>
</evidence>
<dbReference type="GO" id="GO:0016874">
    <property type="term" value="F:ligase activity"/>
    <property type="evidence" value="ECO:0007669"/>
    <property type="project" value="UniProtKB-KW"/>
</dbReference>
<dbReference type="RefSeq" id="WP_069583784.1">
    <property type="nucleotide sequence ID" value="NZ_LMVM01000040.1"/>
</dbReference>
<dbReference type="AlphaFoldDB" id="A0A2A2H1C8"/>
<reference evidence="3 4" key="1">
    <citation type="journal article" date="2017" name="BMC Genomics">
        <title>Genomic analysis of methanogenic archaea reveals a shift towards energy conservation.</title>
        <authorList>
            <person name="Gilmore S.P."/>
            <person name="Henske J.K."/>
            <person name="Sexton J.A."/>
            <person name="Solomon K.V."/>
            <person name="Seppala S."/>
            <person name="Yoo J.I."/>
            <person name="Huyett L.M."/>
            <person name="Pressman A."/>
            <person name="Cogan J.Z."/>
            <person name="Kivenson V."/>
            <person name="Peng X."/>
            <person name="Tan Y."/>
            <person name="Valentine D.L."/>
            <person name="O'Malley M.A."/>
        </authorList>
    </citation>
    <scope>NUCLEOTIDE SEQUENCE [LARGE SCALE GENOMIC DNA]</scope>
    <source>
        <strain evidence="3 4">M.o.H.</strain>
    </source>
</reference>
<feature type="region of interest" description="Disordered" evidence="1">
    <location>
        <begin position="1"/>
        <end position="30"/>
    </location>
</feature>
<keyword evidence="4" id="KW-1185">Reference proteome</keyword>
<dbReference type="InterPro" id="IPR014144">
    <property type="entry name" value="LigD_PE_domain"/>
</dbReference>